<sequence>MRKLLYTFACALLAGLLVAYSLWTDQRPVGHYLSDLRSEVAVNQGQPGERGNLLGIQPELFAADYQSVERLRLKLAAYLGKARDQGLLNARTIVVLPEHVGTWLVAAGEKPQVYEAHHLDEAMLWLAAANPLRLARALASGHGDDRFTDAVFRMKARRMADDYQALFGGLARDFGVTLVAGSILLPAPRVEGGTLLVSDGPLYNVSLVFDAHGLPIGQPQPKLHPDHHELAYTQAGTITGLSALDTPAGRLGVLLGEDGRSPEGRQALAEQGAELLVYPAFAPGNGSWERPLAGGAHALDLWREQLYAPQARAALAVFLRGQLWDLGSDGRSLAGSATDTAVADAGRGAKLVNIWL</sequence>
<evidence type="ECO:0000313" key="4">
    <source>
        <dbReference type="Proteomes" id="UP000501237"/>
    </source>
</evidence>
<dbReference type="CDD" id="cd07197">
    <property type="entry name" value="nitrilase"/>
    <property type="match status" value="1"/>
</dbReference>
<gene>
    <name evidence="3" type="ORF">PtoMrB4_37980</name>
</gene>
<dbReference type="Pfam" id="PF00795">
    <property type="entry name" value="CN_hydrolase"/>
    <property type="match status" value="1"/>
</dbReference>
<name>A0A679GFA0_9GAMM</name>
<dbReference type="PANTHER" id="PTHR43674:SF13">
    <property type="entry name" value="CN HYDROLASE DOMAIN-CONTAINING PROTEIN"/>
    <property type="match status" value="1"/>
</dbReference>
<evidence type="ECO:0000259" key="2">
    <source>
        <dbReference type="PROSITE" id="PS50263"/>
    </source>
</evidence>
<dbReference type="GO" id="GO:0016811">
    <property type="term" value="F:hydrolase activity, acting on carbon-nitrogen (but not peptide) bonds, in linear amides"/>
    <property type="evidence" value="ECO:0007669"/>
    <property type="project" value="TreeGrafter"/>
</dbReference>
<dbReference type="Proteomes" id="UP000501237">
    <property type="component" value="Chromosome"/>
</dbReference>
<organism evidence="3 4">
    <name type="scientific">Metapseudomonas otitidis</name>
    <dbReference type="NCBI Taxonomy" id="319939"/>
    <lineage>
        <taxon>Bacteria</taxon>
        <taxon>Pseudomonadati</taxon>
        <taxon>Pseudomonadota</taxon>
        <taxon>Gammaproteobacteria</taxon>
        <taxon>Pseudomonadales</taxon>
        <taxon>Pseudomonadaceae</taxon>
        <taxon>Metapseudomonas</taxon>
    </lineage>
</organism>
<evidence type="ECO:0000256" key="1">
    <source>
        <dbReference type="ARBA" id="ARBA00022801"/>
    </source>
</evidence>
<dbReference type="SUPFAM" id="SSF56317">
    <property type="entry name" value="Carbon-nitrogen hydrolase"/>
    <property type="match status" value="1"/>
</dbReference>
<proteinExistence type="predicted"/>
<dbReference type="PROSITE" id="PS50263">
    <property type="entry name" value="CN_HYDROLASE"/>
    <property type="match status" value="1"/>
</dbReference>
<dbReference type="GeneID" id="57399012"/>
<protein>
    <submittedName>
        <fullName evidence="3">Carbon-nitrogen hydrolase family protein</fullName>
    </submittedName>
</protein>
<dbReference type="KEGG" id="poj:PtoMrB4_37980"/>
<keyword evidence="1 3" id="KW-0378">Hydrolase</keyword>
<accession>A0A679GFA0</accession>
<dbReference type="PANTHER" id="PTHR43674">
    <property type="entry name" value="NITRILASE C965.09-RELATED"/>
    <property type="match status" value="1"/>
</dbReference>
<reference evidence="3 4" key="1">
    <citation type="journal article" date="2020" name="Microbiol. Resour. Announc.">
        <title>Complete genome sequence of Pseudomonas otitidis strain MrB4, isolated from Lake Biwa in Japan.</title>
        <authorList>
            <person name="Miyazaki K."/>
            <person name="Hase E."/>
            <person name="Maruya T."/>
        </authorList>
    </citation>
    <scope>NUCLEOTIDE SEQUENCE [LARGE SCALE GENOMIC DNA]</scope>
    <source>
        <strain evidence="3 4">MrB4</strain>
    </source>
</reference>
<dbReference type="RefSeq" id="WP_172434208.1">
    <property type="nucleotide sequence ID" value="NZ_AP022642.1"/>
</dbReference>
<dbReference type="Gene3D" id="3.60.110.10">
    <property type="entry name" value="Carbon-nitrogen hydrolase"/>
    <property type="match status" value="1"/>
</dbReference>
<dbReference type="InterPro" id="IPR050345">
    <property type="entry name" value="Aliph_Amidase/BUP"/>
</dbReference>
<dbReference type="EMBL" id="AP022642">
    <property type="protein sequence ID" value="BCA29821.1"/>
    <property type="molecule type" value="Genomic_DNA"/>
</dbReference>
<dbReference type="AlphaFoldDB" id="A0A679GFA0"/>
<feature type="domain" description="CN hydrolase" evidence="2">
    <location>
        <begin position="103"/>
        <end position="356"/>
    </location>
</feature>
<dbReference type="InterPro" id="IPR036526">
    <property type="entry name" value="C-N_Hydrolase_sf"/>
</dbReference>
<evidence type="ECO:0000313" key="3">
    <source>
        <dbReference type="EMBL" id="BCA29821.1"/>
    </source>
</evidence>
<dbReference type="InterPro" id="IPR003010">
    <property type="entry name" value="C-N_Hydrolase"/>
</dbReference>